<accession>A0A699HA09</accession>
<feature type="compositionally biased region" description="Basic residues" evidence="8">
    <location>
        <begin position="16"/>
        <end position="25"/>
    </location>
</feature>
<evidence type="ECO:0000259" key="9">
    <source>
        <dbReference type="Pfam" id="PF02840"/>
    </source>
</evidence>
<evidence type="ECO:0000313" key="10">
    <source>
        <dbReference type="EMBL" id="GEX88446.1"/>
    </source>
</evidence>
<dbReference type="Pfam" id="PF02840">
    <property type="entry name" value="Prp18"/>
    <property type="match status" value="1"/>
</dbReference>
<dbReference type="PANTHER" id="PTHR13007:SF19">
    <property type="entry name" value="PRE-MRNA-SPLICING FACTOR 18"/>
    <property type="match status" value="1"/>
</dbReference>
<proteinExistence type="inferred from homology"/>
<dbReference type="InterPro" id="IPR039979">
    <property type="entry name" value="PRPF18"/>
</dbReference>
<evidence type="ECO:0000256" key="1">
    <source>
        <dbReference type="ARBA" id="ARBA00004123"/>
    </source>
</evidence>
<comment type="caution">
    <text evidence="10">The sequence shown here is derived from an EMBL/GenBank/DDBJ whole genome shotgun (WGS) entry which is preliminary data.</text>
</comment>
<feature type="non-terminal residue" evidence="10">
    <location>
        <position position="1"/>
    </location>
</feature>
<keyword evidence="6" id="KW-0508">mRNA splicing</keyword>
<evidence type="ECO:0000256" key="4">
    <source>
        <dbReference type="ARBA" id="ARBA00022664"/>
    </source>
</evidence>
<reference evidence="10" key="1">
    <citation type="journal article" date="2019" name="Sci. Rep.">
        <title>Draft genome of Tanacetum cinerariifolium, the natural source of mosquito coil.</title>
        <authorList>
            <person name="Yamashiro T."/>
            <person name="Shiraishi A."/>
            <person name="Satake H."/>
            <person name="Nakayama K."/>
        </authorList>
    </citation>
    <scope>NUCLEOTIDE SEQUENCE</scope>
</reference>
<dbReference type="Gene3D" id="1.20.940.10">
    <property type="entry name" value="Functional domain of the splicing factor Prp18"/>
    <property type="match status" value="1"/>
</dbReference>
<name>A0A699HA09_TANCI</name>
<dbReference type="AlphaFoldDB" id="A0A699HA09"/>
<evidence type="ECO:0000256" key="6">
    <source>
        <dbReference type="ARBA" id="ARBA00023187"/>
    </source>
</evidence>
<dbReference type="GO" id="GO:0046540">
    <property type="term" value="C:U4/U6 x U5 tri-snRNP complex"/>
    <property type="evidence" value="ECO:0007669"/>
    <property type="project" value="TreeGrafter"/>
</dbReference>
<evidence type="ECO:0000256" key="8">
    <source>
        <dbReference type="SAM" id="MobiDB-lite"/>
    </source>
</evidence>
<organism evidence="10">
    <name type="scientific">Tanacetum cinerariifolium</name>
    <name type="common">Dalmatian daisy</name>
    <name type="synonym">Chrysanthemum cinerariifolium</name>
    <dbReference type="NCBI Taxonomy" id="118510"/>
    <lineage>
        <taxon>Eukaryota</taxon>
        <taxon>Viridiplantae</taxon>
        <taxon>Streptophyta</taxon>
        <taxon>Embryophyta</taxon>
        <taxon>Tracheophyta</taxon>
        <taxon>Spermatophyta</taxon>
        <taxon>Magnoliopsida</taxon>
        <taxon>eudicotyledons</taxon>
        <taxon>Gunneridae</taxon>
        <taxon>Pentapetalae</taxon>
        <taxon>asterids</taxon>
        <taxon>campanulids</taxon>
        <taxon>Asterales</taxon>
        <taxon>Asteraceae</taxon>
        <taxon>Asteroideae</taxon>
        <taxon>Anthemideae</taxon>
        <taxon>Anthemidinae</taxon>
        <taxon>Tanacetum</taxon>
    </lineage>
</organism>
<dbReference type="EMBL" id="BKCJ010136587">
    <property type="protein sequence ID" value="GEX88446.1"/>
    <property type="molecule type" value="Genomic_DNA"/>
</dbReference>
<evidence type="ECO:0000256" key="5">
    <source>
        <dbReference type="ARBA" id="ARBA00022728"/>
    </source>
</evidence>
<evidence type="ECO:0000256" key="2">
    <source>
        <dbReference type="ARBA" id="ARBA00008137"/>
    </source>
</evidence>
<protein>
    <recommendedName>
        <fullName evidence="3">Pre-mRNA-splicing factor 18</fullName>
    </recommendedName>
</protein>
<keyword evidence="5" id="KW-0747">Spliceosome</keyword>
<dbReference type="InterPro" id="IPR004098">
    <property type="entry name" value="Prp18"/>
</dbReference>
<evidence type="ECO:0000256" key="3">
    <source>
        <dbReference type="ARBA" id="ARBA00018242"/>
    </source>
</evidence>
<feature type="domain" description="Prp18" evidence="9">
    <location>
        <begin position="77"/>
        <end position="218"/>
    </location>
</feature>
<feature type="region of interest" description="Disordered" evidence="8">
    <location>
        <begin position="1"/>
        <end position="30"/>
    </location>
</feature>
<dbReference type="PANTHER" id="PTHR13007">
    <property type="entry name" value="PRE-MRNA SPLICING FACTOR-RELATED"/>
    <property type="match status" value="1"/>
</dbReference>
<sequence length="255" mass="29645">KNSQSQGSEPYEPSTSKRKRGKKTKAQKESFYHLMKRKKSGVVSLDHKRKKIDNLEEDEDVMKREFGALCNQGKILVFLKKLLVEWNQEFDKTSEVEKRTAIWKATFATFKQCERYLNPLFKFCRKKHLPDDIQQALMLMVNCCMERDYKAAEYHYIRMAIGNAPWPIGETMVGIHERSAREKIYTNSVGHVMNDETTRKYLRSVKRLMTFCETRYPTMSSKTGEFNSLVNGSELQALLGEKKRIASGSQFILGC</sequence>
<comment type="similarity">
    <text evidence="2">Belongs to the PRP18 family.</text>
</comment>
<keyword evidence="4" id="KW-0507">mRNA processing</keyword>
<keyword evidence="7" id="KW-0539">Nucleus</keyword>
<dbReference type="SUPFAM" id="SSF47938">
    <property type="entry name" value="Functional domain of the splicing factor Prp18"/>
    <property type="match status" value="1"/>
</dbReference>
<dbReference type="GO" id="GO:0000350">
    <property type="term" value="P:generation of catalytic spliceosome for second transesterification step"/>
    <property type="evidence" value="ECO:0007669"/>
    <property type="project" value="TreeGrafter"/>
</dbReference>
<comment type="subcellular location">
    <subcellularLocation>
        <location evidence="1">Nucleus</location>
    </subcellularLocation>
</comment>
<dbReference type="FunFam" id="1.20.940.10:FF:000004">
    <property type="entry name" value="Pre-mRNA-splicing factor 18"/>
    <property type="match status" value="1"/>
</dbReference>
<evidence type="ECO:0000256" key="7">
    <source>
        <dbReference type="ARBA" id="ARBA00023242"/>
    </source>
</evidence>
<dbReference type="GO" id="GO:0005682">
    <property type="term" value="C:U5 snRNP"/>
    <property type="evidence" value="ECO:0007669"/>
    <property type="project" value="TreeGrafter"/>
</dbReference>
<dbReference type="GO" id="GO:0071021">
    <property type="term" value="C:U2-type post-spliceosomal complex"/>
    <property type="evidence" value="ECO:0007669"/>
    <property type="project" value="TreeGrafter"/>
</dbReference>
<gene>
    <name evidence="10" type="ORF">Tci_360421</name>
</gene>